<comment type="similarity">
    <text evidence="5">Belongs to the PTH family.</text>
</comment>
<feature type="region of interest" description="Disordered" evidence="6">
    <location>
        <begin position="1"/>
        <end position="45"/>
    </location>
</feature>
<keyword evidence="8" id="KW-1185">Reference proteome</keyword>
<keyword evidence="2" id="KW-0820">tRNA-binding</keyword>
<feature type="compositionally biased region" description="Pro residues" evidence="6">
    <location>
        <begin position="10"/>
        <end position="28"/>
    </location>
</feature>
<dbReference type="NCBIfam" id="TIGR00447">
    <property type="entry name" value="pth"/>
    <property type="match status" value="1"/>
</dbReference>
<evidence type="ECO:0000256" key="3">
    <source>
        <dbReference type="ARBA" id="ARBA00022801"/>
    </source>
</evidence>
<evidence type="ECO:0000256" key="2">
    <source>
        <dbReference type="ARBA" id="ARBA00022555"/>
    </source>
</evidence>
<keyword evidence="4" id="KW-0694">RNA-binding</keyword>
<name>A0A6A5U0F6_9PLEO</name>
<reference evidence="7" key="1">
    <citation type="journal article" date="2020" name="Stud. Mycol.">
        <title>101 Dothideomycetes genomes: a test case for predicting lifestyles and emergence of pathogens.</title>
        <authorList>
            <person name="Haridas S."/>
            <person name="Albert R."/>
            <person name="Binder M."/>
            <person name="Bloem J."/>
            <person name="Labutti K."/>
            <person name="Salamov A."/>
            <person name="Andreopoulos B."/>
            <person name="Baker S."/>
            <person name="Barry K."/>
            <person name="Bills G."/>
            <person name="Bluhm B."/>
            <person name="Cannon C."/>
            <person name="Castanera R."/>
            <person name="Culley D."/>
            <person name="Daum C."/>
            <person name="Ezra D."/>
            <person name="Gonzalez J."/>
            <person name="Henrissat B."/>
            <person name="Kuo A."/>
            <person name="Liang C."/>
            <person name="Lipzen A."/>
            <person name="Lutzoni F."/>
            <person name="Magnuson J."/>
            <person name="Mondo S."/>
            <person name="Nolan M."/>
            <person name="Ohm R."/>
            <person name="Pangilinan J."/>
            <person name="Park H.-J."/>
            <person name="Ramirez L."/>
            <person name="Alfaro M."/>
            <person name="Sun H."/>
            <person name="Tritt A."/>
            <person name="Yoshinaga Y."/>
            <person name="Zwiers L.-H."/>
            <person name="Turgeon B."/>
            <person name="Goodwin S."/>
            <person name="Spatafora J."/>
            <person name="Crous P."/>
            <person name="Grigoriev I."/>
        </authorList>
    </citation>
    <scope>NUCLEOTIDE SEQUENCE</scope>
    <source>
        <strain evidence="7">CBS 675.92</strain>
    </source>
</reference>
<feature type="compositionally biased region" description="Low complexity" evidence="6">
    <location>
        <begin position="29"/>
        <end position="45"/>
    </location>
</feature>
<proteinExistence type="inferred from homology"/>
<dbReference type="PROSITE" id="PS01196">
    <property type="entry name" value="PEPT_TRNA_HYDROL_2"/>
    <property type="match status" value="1"/>
</dbReference>
<organism evidence="7 8">
    <name type="scientific">Byssothecium circinans</name>
    <dbReference type="NCBI Taxonomy" id="147558"/>
    <lineage>
        <taxon>Eukaryota</taxon>
        <taxon>Fungi</taxon>
        <taxon>Dikarya</taxon>
        <taxon>Ascomycota</taxon>
        <taxon>Pezizomycotina</taxon>
        <taxon>Dothideomycetes</taxon>
        <taxon>Pleosporomycetidae</taxon>
        <taxon>Pleosporales</taxon>
        <taxon>Massarineae</taxon>
        <taxon>Massarinaceae</taxon>
        <taxon>Byssothecium</taxon>
    </lineage>
</organism>
<dbReference type="EMBL" id="ML976989">
    <property type="protein sequence ID" value="KAF1957342.1"/>
    <property type="molecule type" value="Genomic_DNA"/>
</dbReference>
<evidence type="ECO:0000256" key="4">
    <source>
        <dbReference type="ARBA" id="ARBA00022884"/>
    </source>
</evidence>
<evidence type="ECO:0000256" key="6">
    <source>
        <dbReference type="SAM" id="MobiDB-lite"/>
    </source>
</evidence>
<dbReference type="InterPro" id="IPR001328">
    <property type="entry name" value="Pept_tRNA_hydro"/>
</dbReference>
<gene>
    <name evidence="7" type="ORF">CC80DRAFT_369515</name>
</gene>
<dbReference type="AlphaFoldDB" id="A0A6A5U0F6"/>
<accession>A0A6A5U0F6</accession>
<dbReference type="Pfam" id="PF01195">
    <property type="entry name" value="Pept_tRNA_hydro"/>
    <property type="match status" value="1"/>
</dbReference>
<dbReference type="OrthoDB" id="1711136at2759"/>
<dbReference type="Gene3D" id="3.40.50.1470">
    <property type="entry name" value="Peptidyl-tRNA hydrolase"/>
    <property type="match status" value="1"/>
</dbReference>
<sequence length="258" mass="27756">RAQKKRIANPPTPPPSSPTPSKPPPNNPRPLASKPPTLSPLPTLTMPPTTPYALLVASLGNPGTAYAHTFHSAGHIVTTHISTTKSYEPFTKGLSGLVSRPSNTTLTFGFLGFRKGRDNTSPEEDDWTFWQSTSLMNVSGPPLRRAWTEFSRGVKARGREPRLVVVHDELEAALGRVGVKDGGSSARGHNGLKSVQGALGVGTKWWRIGVGIGRPESREARVVSEYVLKKMSAREVGAVEKACVGVVEALREIGEGRR</sequence>
<keyword evidence="3 7" id="KW-0378">Hydrolase</keyword>
<dbReference type="SUPFAM" id="SSF53178">
    <property type="entry name" value="Peptidyl-tRNA hydrolase-like"/>
    <property type="match status" value="1"/>
</dbReference>
<dbReference type="Proteomes" id="UP000800035">
    <property type="component" value="Unassembled WGS sequence"/>
</dbReference>
<dbReference type="PANTHER" id="PTHR17224">
    <property type="entry name" value="PEPTIDYL-TRNA HYDROLASE"/>
    <property type="match status" value="1"/>
</dbReference>
<dbReference type="InterPro" id="IPR036416">
    <property type="entry name" value="Pept_tRNA_hydro_sf"/>
</dbReference>
<dbReference type="EC" id="3.1.1.29" evidence="1"/>
<evidence type="ECO:0000313" key="8">
    <source>
        <dbReference type="Proteomes" id="UP000800035"/>
    </source>
</evidence>
<evidence type="ECO:0000256" key="1">
    <source>
        <dbReference type="ARBA" id="ARBA00013260"/>
    </source>
</evidence>
<dbReference type="GO" id="GO:0004045">
    <property type="term" value="F:peptidyl-tRNA hydrolase activity"/>
    <property type="evidence" value="ECO:0007669"/>
    <property type="project" value="UniProtKB-EC"/>
</dbReference>
<feature type="non-terminal residue" evidence="7">
    <location>
        <position position="258"/>
    </location>
</feature>
<protein>
    <recommendedName>
        <fullName evidence="1">peptidyl-tRNA hydrolase</fullName>
        <ecNumber evidence="1">3.1.1.29</ecNumber>
    </recommendedName>
</protein>
<dbReference type="InterPro" id="IPR018171">
    <property type="entry name" value="Pept_tRNA_hydro_CS"/>
</dbReference>
<dbReference type="GO" id="GO:0000049">
    <property type="term" value="F:tRNA binding"/>
    <property type="evidence" value="ECO:0007669"/>
    <property type="project" value="UniProtKB-KW"/>
</dbReference>
<evidence type="ECO:0000313" key="7">
    <source>
        <dbReference type="EMBL" id="KAF1957342.1"/>
    </source>
</evidence>
<evidence type="ECO:0000256" key="5">
    <source>
        <dbReference type="ARBA" id="ARBA00038063"/>
    </source>
</evidence>
<dbReference type="PANTHER" id="PTHR17224:SF1">
    <property type="entry name" value="PEPTIDYL-TRNA HYDROLASE"/>
    <property type="match status" value="1"/>
</dbReference>
<feature type="non-terminal residue" evidence="7">
    <location>
        <position position="1"/>
    </location>
</feature>